<sequence length="188" mass="22516">MIDESVFLKELTSTKHKEKAFAKLLDLYQERLYWHIRKLVITHENANDVLQNTFLRIYKSLPNFKQKSSLHTWMYKIAYNECLRFIEKNKKRQNVSIDDVNNSYLDNLTSDTFFDSNETQLKLHRILSELPERQRLIFQMKYFDDLKFREIADILGVKEGTLKSSYYNSVKHIEKNILSVQLLTKTQV</sequence>
<feature type="domain" description="RNA polymerase sigma-70 region 2" evidence="5">
    <location>
        <begin position="26"/>
        <end position="91"/>
    </location>
</feature>
<dbReference type="InterPro" id="IPR036388">
    <property type="entry name" value="WH-like_DNA-bd_sf"/>
</dbReference>
<keyword evidence="4" id="KW-0804">Transcription</keyword>
<dbReference type="Gene3D" id="1.10.10.10">
    <property type="entry name" value="Winged helix-like DNA-binding domain superfamily/Winged helix DNA-binding domain"/>
    <property type="match status" value="1"/>
</dbReference>
<protein>
    <submittedName>
        <fullName evidence="7">RNA polymerase sigma factor</fullName>
    </submittedName>
</protein>
<dbReference type="SUPFAM" id="SSF88659">
    <property type="entry name" value="Sigma3 and sigma4 domains of RNA polymerase sigma factors"/>
    <property type="match status" value="1"/>
</dbReference>
<comment type="similarity">
    <text evidence="1">Belongs to the sigma-70 factor family. ECF subfamily.</text>
</comment>
<evidence type="ECO:0000259" key="6">
    <source>
        <dbReference type="Pfam" id="PF08281"/>
    </source>
</evidence>
<dbReference type="PANTHER" id="PTHR43133">
    <property type="entry name" value="RNA POLYMERASE ECF-TYPE SIGMA FACTO"/>
    <property type="match status" value="1"/>
</dbReference>
<evidence type="ECO:0000313" key="8">
    <source>
        <dbReference type="Proteomes" id="UP001176883"/>
    </source>
</evidence>
<dbReference type="InterPro" id="IPR007627">
    <property type="entry name" value="RNA_pol_sigma70_r2"/>
</dbReference>
<evidence type="ECO:0000256" key="3">
    <source>
        <dbReference type="ARBA" id="ARBA00023082"/>
    </source>
</evidence>
<evidence type="ECO:0000256" key="2">
    <source>
        <dbReference type="ARBA" id="ARBA00023015"/>
    </source>
</evidence>
<dbReference type="CDD" id="cd06171">
    <property type="entry name" value="Sigma70_r4"/>
    <property type="match status" value="1"/>
</dbReference>
<dbReference type="InterPro" id="IPR013249">
    <property type="entry name" value="RNA_pol_sigma70_r4_t2"/>
</dbReference>
<comment type="caution">
    <text evidence="7">The sequence shown here is derived from an EMBL/GenBank/DDBJ whole genome shotgun (WGS) entry which is preliminary data.</text>
</comment>
<dbReference type="InterPro" id="IPR013325">
    <property type="entry name" value="RNA_pol_sigma_r2"/>
</dbReference>
<dbReference type="PANTHER" id="PTHR43133:SF51">
    <property type="entry name" value="RNA POLYMERASE SIGMA FACTOR"/>
    <property type="match status" value="1"/>
</dbReference>
<dbReference type="Gene3D" id="1.10.1740.10">
    <property type="match status" value="1"/>
</dbReference>
<gene>
    <name evidence="7" type="ORF">Q4Q35_06085</name>
</gene>
<dbReference type="Pfam" id="PF08281">
    <property type="entry name" value="Sigma70_r4_2"/>
    <property type="match status" value="1"/>
</dbReference>
<dbReference type="InterPro" id="IPR039425">
    <property type="entry name" value="RNA_pol_sigma-70-like"/>
</dbReference>
<evidence type="ECO:0000313" key="7">
    <source>
        <dbReference type="EMBL" id="MDO5969369.1"/>
    </source>
</evidence>
<dbReference type="NCBIfam" id="TIGR02937">
    <property type="entry name" value="sigma70-ECF"/>
    <property type="match status" value="1"/>
</dbReference>
<organism evidence="7 8">
    <name type="scientific">Flavivirga aquimarina</name>
    <dbReference type="NCBI Taxonomy" id="2027862"/>
    <lineage>
        <taxon>Bacteria</taxon>
        <taxon>Pseudomonadati</taxon>
        <taxon>Bacteroidota</taxon>
        <taxon>Flavobacteriia</taxon>
        <taxon>Flavobacteriales</taxon>
        <taxon>Flavobacteriaceae</taxon>
        <taxon>Flavivirga</taxon>
    </lineage>
</organism>
<dbReference type="InterPro" id="IPR014284">
    <property type="entry name" value="RNA_pol_sigma-70_dom"/>
</dbReference>
<dbReference type="RefSeq" id="WP_303277059.1">
    <property type="nucleotide sequence ID" value="NZ_JAUOEK010000069.1"/>
</dbReference>
<feature type="domain" description="RNA polymerase sigma factor 70 region 4 type 2" evidence="6">
    <location>
        <begin position="121"/>
        <end position="172"/>
    </location>
</feature>
<accession>A0ABT8W8H6</accession>
<evidence type="ECO:0000256" key="4">
    <source>
        <dbReference type="ARBA" id="ARBA00023163"/>
    </source>
</evidence>
<evidence type="ECO:0000259" key="5">
    <source>
        <dbReference type="Pfam" id="PF04542"/>
    </source>
</evidence>
<keyword evidence="3" id="KW-0731">Sigma factor</keyword>
<evidence type="ECO:0000256" key="1">
    <source>
        <dbReference type="ARBA" id="ARBA00010641"/>
    </source>
</evidence>
<keyword evidence="8" id="KW-1185">Reference proteome</keyword>
<dbReference type="EMBL" id="JAUOEK010000069">
    <property type="protein sequence ID" value="MDO5969369.1"/>
    <property type="molecule type" value="Genomic_DNA"/>
</dbReference>
<dbReference type="InterPro" id="IPR013324">
    <property type="entry name" value="RNA_pol_sigma_r3/r4-like"/>
</dbReference>
<dbReference type="Pfam" id="PF04542">
    <property type="entry name" value="Sigma70_r2"/>
    <property type="match status" value="1"/>
</dbReference>
<dbReference type="Proteomes" id="UP001176883">
    <property type="component" value="Unassembled WGS sequence"/>
</dbReference>
<dbReference type="SUPFAM" id="SSF88946">
    <property type="entry name" value="Sigma2 domain of RNA polymerase sigma factors"/>
    <property type="match status" value="1"/>
</dbReference>
<proteinExistence type="inferred from homology"/>
<name>A0ABT8W8H6_9FLAO</name>
<keyword evidence="2" id="KW-0805">Transcription regulation</keyword>
<reference evidence="7" key="1">
    <citation type="submission" date="2023-07" db="EMBL/GenBank/DDBJ databases">
        <title>Two novel species in the genus Flavivirga.</title>
        <authorList>
            <person name="Kwon K."/>
        </authorList>
    </citation>
    <scope>NUCLEOTIDE SEQUENCE</scope>
    <source>
        <strain evidence="7">KCTC 52353</strain>
    </source>
</reference>